<dbReference type="Proteomes" id="UP000011754">
    <property type="component" value="Unassembled WGS sequence"/>
</dbReference>
<comment type="caution">
    <text evidence="1">The sequence shown here is derived from an EMBL/GenBank/DDBJ whole genome shotgun (WGS) entry which is preliminary data.</text>
</comment>
<sequence>MNQQRRLLAPFEIAHTILTPAPHIALPLQFARRSLRLTRTSCQFFRALQNRKRRGDSFVRRNGVLMIPEEQVQKILATLIRQGNKHILLTNVTGRYVGNSGEIGKILTEYAKKEWIVTVDGTSFIVKDELLLRLCPELYFEGRSMKNYSLEERKEARLKLLNGLYDVLGGSLSSMTDIWKVNEKLNIDQDLMRITHDYLIEKNYIKSMALGGMVSLTLAGVEKIENVKQNPNTDIGDFPAYNITFINSTITNSGVQIGTSNSQQTIINADSIVLDWLKELSGKIDQLSIPVSDQSKLREEIKEVEVLLGTEETKKVNI</sequence>
<evidence type="ECO:0000313" key="2">
    <source>
        <dbReference type="Proteomes" id="UP000011754"/>
    </source>
</evidence>
<proteinExistence type="predicted"/>
<dbReference type="AlphaFoldDB" id="M3CNN1"/>
<gene>
    <name evidence="1" type="ORF">LEP1GSC067_4064</name>
</gene>
<evidence type="ECO:0000313" key="1">
    <source>
        <dbReference type="EMBL" id="EMF43114.1"/>
    </source>
</evidence>
<dbReference type="EMBL" id="AKWW02000030">
    <property type="protein sequence ID" value="EMF43114.1"/>
    <property type="molecule type" value="Genomic_DNA"/>
</dbReference>
<name>M3CNN1_LEPIR</name>
<reference evidence="1 2" key="1">
    <citation type="submission" date="2013-01" db="EMBL/GenBank/DDBJ databases">
        <authorList>
            <person name="Harkins D.M."/>
            <person name="Durkin A.S."/>
            <person name="Brinkac L.M."/>
            <person name="Haft D.H."/>
            <person name="Selengut J.D."/>
            <person name="Sanka R."/>
            <person name="DePew J."/>
            <person name="Purushe J."/>
            <person name="Hartskeerl R.A."/>
            <person name="Ahmed A."/>
            <person name="van der Linden H."/>
            <person name="Goris M.G.A."/>
            <person name="Vinetz J.M."/>
            <person name="Sutton G.G."/>
            <person name="Nierman W.C."/>
            <person name="Fouts D.E."/>
        </authorList>
    </citation>
    <scope>NUCLEOTIDE SEQUENCE [LARGE SCALE GENOMIC DNA]</scope>
    <source>
        <strain evidence="1 2">TE 1992</strain>
    </source>
</reference>
<accession>M3CNN1</accession>
<organism evidence="1 2">
    <name type="scientific">Leptospira interrogans serovar Lora str. TE 1992</name>
    <dbReference type="NCBI Taxonomy" id="1193028"/>
    <lineage>
        <taxon>Bacteria</taxon>
        <taxon>Pseudomonadati</taxon>
        <taxon>Spirochaetota</taxon>
        <taxon>Spirochaetia</taxon>
        <taxon>Leptospirales</taxon>
        <taxon>Leptospiraceae</taxon>
        <taxon>Leptospira</taxon>
    </lineage>
</organism>
<protein>
    <submittedName>
        <fullName evidence="1">Uncharacterized protein</fullName>
    </submittedName>
</protein>